<accession>A0ABS5AED3</accession>
<dbReference type="RefSeq" id="WP_086782144.1">
    <property type="nucleotide sequence ID" value="NZ_JAGIOO010000001.1"/>
</dbReference>
<evidence type="ECO:0000313" key="2">
    <source>
        <dbReference type="Proteomes" id="UP001519363"/>
    </source>
</evidence>
<organism evidence="1 2">
    <name type="scientific">Crossiella equi</name>
    <dbReference type="NCBI Taxonomy" id="130796"/>
    <lineage>
        <taxon>Bacteria</taxon>
        <taxon>Bacillati</taxon>
        <taxon>Actinomycetota</taxon>
        <taxon>Actinomycetes</taxon>
        <taxon>Pseudonocardiales</taxon>
        <taxon>Pseudonocardiaceae</taxon>
        <taxon>Crossiella</taxon>
    </lineage>
</organism>
<proteinExistence type="predicted"/>
<evidence type="ECO:0000313" key="1">
    <source>
        <dbReference type="EMBL" id="MBP2474944.1"/>
    </source>
</evidence>
<protein>
    <submittedName>
        <fullName evidence="1">Uncharacterized protein</fullName>
    </submittedName>
</protein>
<dbReference type="EMBL" id="JAGIOO010000001">
    <property type="protein sequence ID" value="MBP2474944.1"/>
    <property type="molecule type" value="Genomic_DNA"/>
</dbReference>
<gene>
    <name evidence="1" type="ORF">JOF53_003816</name>
</gene>
<dbReference type="Proteomes" id="UP001519363">
    <property type="component" value="Unassembled WGS sequence"/>
</dbReference>
<keyword evidence="2" id="KW-1185">Reference proteome</keyword>
<reference evidence="1 2" key="1">
    <citation type="submission" date="2021-03" db="EMBL/GenBank/DDBJ databases">
        <title>Sequencing the genomes of 1000 actinobacteria strains.</title>
        <authorList>
            <person name="Klenk H.-P."/>
        </authorList>
    </citation>
    <scope>NUCLEOTIDE SEQUENCE [LARGE SCALE GENOMIC DNA]</scope>
    <source>
        <strain evidence="1 2">DSM 44580</strain>
    </source>
</reference>
<name>A0ABS5AED3_9PSEU</name>
<comment type="caution">
    <text evidence="1">The sequence shown here is derived from an EMBL/GenBank/DDBJ whole genome shotgun (WGS) entry which is preliminary data.</text>
</comment>
<sequence>MTSTETLRGELATKVAGDRRCGLGIRSSRRNAVVLRNYAAVGEERSARLTWADLTELVQTGGLFDPRFTTFVATFDAVDMSGADPVLRHLWLMYGEDDRRGAADIDGYPVRDGDGALITLAGHTFQVSVINLGYPALVFTSALQFEVPVAIPGPRAAG</sequence>